<dbReference type="Pfam" id="PF01202">
    <property type="entry name" value="SKI"/>
    <property type="match status" value="1"/>
</dbReference>
<protein>
    <recommendedName>
        <fullName evidence="7">Shikimate kinase</fullName>
        <shortName evidence="7">SK</shortName>
        <ecNumber evidence="7">2.7.1.71</ecNumber>
    </recommendedName>
</protein>
<evidence type="ECO:0000256" key="2">
    <source>
        <dbReference type="ARBA" id="ARBA00022679"/>
    </source>
</evidence>
<dbReference type="GO" id="GO:0005829">
    <property type="term" value="C:cytosol"/>
    <property type="evidence" value="ECO:0007669"/>
    <property type="project" value="TreeGrafter"/>
</dbReference>
<proteinExistence type="inferred from homology"/>
<keyword evidence="9" id="KW-1185">Reference proteome</keyword>
<dbReference type="PANTHER" id="PTHR21087:SF16">
    <property type="entry name" value="SHIKIMATE KINASE 1, CHLOROPLASTIC"/>
    <property type="match status" value="1"/>
</dbReference>
<gene>
    <name evidence="7" type="primary">aroK</name>
    <name evidence="8" type="ORF">AXE80_02970</name>
</gene>
<dbReference type="CDD" id="cd00464">
    <property type="entry name" value="SK"/>
    <property type="match status" value="1"/>
</dbReference>
<dbReference type="RefSeq" id="WP_068824410.1">
    <property type="nucleotide sequence ID" value="NZ_CP014224.1"/>
</dbReference>
<keyword evidence="5 7" id="KW-0067">ATP-binding</keyword>
<evidence type="ECO:0000256" key="6">
    <source>
        <dbReference type="ARBA" id="ARBA00023141"/>
    </source>
</evidence>
<dbReference type="KEGG" id="wfu:AXE80_02970"/>
<keyword evidence="3 7" id="KW-0547">Nucleotide-binding</keyword>
<feature type="binding site" evidence="7">
    <location>
        <position position="79"/>
    </location>
    <ligand>
        <name>substrate</name>
    </ligand>
</feature>
<dbReference type="OrthoDB" id="9800332at2"/>
<organism evidence="8 9">
    <name type="scientific">Wenyingzhuangia fucanilytica</name>
    <dbReference type="NCBI Taxonomy" id="1790137"/>
    <lineage>
        <taxon>Bacteria</taxon>
        <taxon>Pseudomonadati</taxon>
        <taxon>Bacteroidota</taxon>
        <taxon>Flavobacteriia</taxon>
        <taxon>Flavobacteriales</taxon>
        <taxon>Flavobacteriaceae</taxon>
        <taxon>Wenyingzhuangia</taxon>
    </lineage>
</organism>
<sequence>MKLVLLGYMGCGKSAISNALSNSLNLKRIDLDDYIEEKEGKTIADIFTERGEIYFRKLETACLQELLDSNEEFILSLGGGTPCFGNNMEIINQKSTSVYLSANIPTLVIRLLPEKAKRPLIARIEDEELAEFIGKHLFERRHYYLQAKIAVSVDNKPVQIIADEIAMAL</sequence>
<dbReference type="GO" id="GO:0008652">
    <property type="term" value="P:amino acid biosynthetic process"/>
    <property type="evidence" value="ECO:0007669"/>
    <property type="project" value="UniProtKB-KW"/>
</dbReference>
<evidence type="ECO:0000256" key="5">
    <source>
        <dbReference type="ARBA" id="ARBA00022840"/>
    </source>
</evidence>
<dbReference type="EC" id="2.7.1.71" evidence="7"/>
<keyword evidence="1 7" id="KW-0028">Amino-acid biosynthesis</keyword>
<dbReference type="GO" id="GO:0000287">
    <property type="term" value="F:magnesium ion binding"/>
    <property type="evidence" value="ECO:0007669"/>
    <property type="project" value="UniProtKB-UniRule"/>
</dbReference>
<dbReference type="HAMAP" id="MF_00109">
    <property type="entry name" value="Shikimate_kinase"/>
    <property type="match status" value="1"/>
</dbReference>
<dbReference type="UniPathway" id="UPA00053">
    <property type="reaction ID" value="UER00088"/>
</dbReference>
<keyword evidence="4 7" id="KW-0418">Kinase</keyword>
<evidence type="ECO:0000256" key="3">
    <source>
        <dbReference type="ARBA" id="ARBA00022741"/>
    </source>
</evidence>
<accession>A0A1B1Y3H6</accession>
<comment type="function">
    <text evidence="7">Catalyzes the specific phosphorylation of the 3-hydroxyl group of shikimic acid using ATP as a cosubstrate.</text>
</comment>
<dbReference type="InterPro" id="IPR027417">
    <property type="entry name" value="P-loop_NTPase"/>
</dbReference>
<name>A0A1B1Y3H6_9FLAO</name>
<dbReference type="PRINTS" id="PR01100">
    <property type="entry name" value="SHIKIMTKNASE"/>
</dbReference>
<evidence type="ECO:0000256" key="7">
    <source>
        <dbReference type="HAMAP-Rule" id="MF_00109"/>
    </source>
</evidence>
<keyword evidence="7" id="KW-0963">Cytoplasm</keyword>
<keyword evidence="7" id="KW-0479">Metal-binding</keyword>
<evidence type="ECO:0000313" key="8">
    <source>
        <dbReference type="EMBL" id="ANW95310.1"/>
    </source>
</evidence>
<comment type="subunit">
    <text evidence="7">Monomer.</text>
</comment>
<comment type="pathway">
    <text evidence="7">Metabolic intermediate biosynthesis; chorismate biosynthesis; chorismate from D-erythrose 4-phosphate and phosphoenolpyruvate: step 5/7.</text>
</comment>
<feature type="binding site" evidence="7">
    <location>
        <position position="118"/>
    </location>
    <ligand>
        <name>ATP</name>
        <dbReference type="ChEBI" id="CHEBI:30616"/>
    </ligand>
</feature>
<evidence type="ECO:0000313" key="9">
    <source>
        <dbReference type="Proteomes" id="UP000092967"/>
    </source>
</evidence>
<dbReference type="AlphaFoldDB" id="A0A1B1Y3H6"/>
<dbReference type="GO" id="GO:0005524">
    <property type="term" value="F:ATP binding"/>
    <property type="evidence" value="ECO:0007669"/>
    <property type="project" value="UniProtKB-UniRule"/>
</dbReference>
<comment type="catalytic activity">
    <reaction evidence="7">
        <text>shikimate + ATP = 3-phosphoshikimate + ADP + H(+)</text>
        <dbReference type="Rhea" id="RHEA:13121"/>
        <dbReference type="ChEBI" id="CHEBI:15378"/>
        <dbReference type="ChEBI" id="CHEBI:30616"/>
        <dbReference type="ChEBI" id="CHEBI:36208"/>
        <dbReference type="ChEBI" id="CHEBI:145989"/>
        <dbReference type="ChEBI" id="CHEBI:456216"/>
        <dbReference type="EC" id="2.7.1.71"/>
    </reaction>
</comment>
<feature type="binding site" evidence="7">
    <location>
        <position position="32"/>
    </location>
    <ligand>
        <name>substrate</name>
    </ligand>
</feature>
<feature type="binding site" evidence="7">
    <location>
        <position position="56"/>
    </location>
    <ligand>
        <name>substrate</name>
    </ligand>
</feature>
<dbReference type="Gene3D" id="3.40.50.300">
    <property type="entry name" value="P-loop containing nucleotide triphosphate hydrolases"/>
    <property type="match status" value="1"/>
</dbReference>
<evidence type="ECO:0000256" key="1">
    <source>
        <dbReference type="ARBA" id="ARBA00022605"/>
    </source>
</evidence>
<feature type="binding site" evidence="7">
    <location>
        <begin position="10"/>
        <end position="15"/>
    </location>
    <ligand>
        <name>ATP</name>
        <dbReference type="ChEBI" id="CHEBI:30616"/>
    </ligand>
</feature>
<dbReference type="EMBL" id="CP014224">
    <property type="protein sequence ID" value="ANW95310.1"/>
    <property type="molecule type" value="Genomic_DNA"/>
</dbReference>
<dbReference type="Proteomes" id="UP000092967">
    <property type="component" value="Chromosome"/>
</dbReference>
<dbReference type="SUPFAM" id="SSF52540">
    <property type="entry name" value="P-loop containing nucleoside triphosphate hydrolases"/>
    <property type="match status" value="1"/>
</dbReference>
<dbReference type="InterPro" id="IPR031322">
    <property type="entry name" value="Shikimate/glucono_kinase"/>
</dbReference>
<dbReference type="InterPro" id="IPR000623">
    <property type="entry name" value="Shikimate_kinase/TSH1"/>
</dbReference>
<dbReference type="GO" id="GO:0009073">
    <property type="term" value="P:aromatic amino acid family biosynthetic process"/>
    <property type="evidence" value="ECO:0007669"/>
    <property type="project" value="UniProtKB-KW"/>
</dbReference>
<keyword evidence="6 7" id="KW-0057">Aromatic amino acid biosynthesis</keyword>
<comment type="caution">
    <text evidence="7">Lacks conserved residue(s) required for the propagation of feature annotation.</text>
</comment>
<comment type="cofactor">
    <cofactor evidence="7">
        <name>Mg(2+)</name>
        <dbReference type="ChEBI" id="CHEBI:18420"/>
    </cofactor>
    <text evidence="7">Binds 1 Mg(2+) ion per subunit.</text>
</comment>
<dbReference type="GO" id="GO:0004765">
    <property type="term" value="F:shikimate kinase activity"/>
    <property type="evidence" value="ECO:0007669"/>
    <property type="project" value="UniProtKB-UniRule"/>
</dbReference>
<dbReference type="GO" id="GO:0009423">
    <property type="term" value="P:chorismate biosynthetic process"/>
    <property type="evidence" value="ECO:0007669"/>
    <property type="project" value="UniProtKB-UniRule"/>
</dbReference>
<comment type="similarity">
    <text evidence="7">Belongs to the shikimate kinase family.</text>
</comment>
<dbReference type="STRING" id="1790137.AXE80_02970"/>
<feature type="binding site" evidence="7">
    <location>
        <position position="140"/>
    </location>
    <ligand>
        <name>substrate</name>
    </ligand>
</feature>
<evidence type="ECO:0000256" key="4">
    <source>
        <dbReference type="ARBA" id="ARBA00022777"/>
    </source>
</evidence>
<keyword evidence="7" id="KW-0460">Magnesium</keyword>
<dbReference type="PANTHER" id="PTHR21087">
    <property type="entry name" value="SHIKIMATE KINASE"/>
    <property type="match status" value="1"/>
</dbReference>
<reference evidence="8 9" key="1">
    <citation type="submission" date="2016-02" db="EMBL/GenBank/DDBJ databases">
        <authorList>
            <person name="Wen L."/>
            <person name="He K."/>
            <person name="Yang H."/>
        </authorList>
    </citation>
    <scope>NUCLEOTIDE SEQUENCE [LARGE SCALE GENOMIC DNA]</scope>
    <source>
        <strain evidence="8 9">CZ1127</strain>
    </source>
</reference>
<feature type="binding site" evidence="7">
    <location>
        <position position="14"/>
    </location>
    <ligand>
        <name>Mg(2+)</name>
        <dbReference type="ChEBI" id="CHEBI:18420"/>
    </ligand>
</feature>
<keyword evidence="2 7" id="KW-0808">Transferase</keyword>
<comment type="subcellular location">
    <subcellularLocation>
        <location evidence="7">Cytoplasm</location>
    </subcellularLocation>
</comment>